<accession>A0A412EXQ6</accession>
<evidence type="ECO:0008006" key="3">
    <source>
        <dbReference type="Google" id="ProtNLM"/>
    </source>
</evidence>
<evidence type="ECO:0000313" key="1">
    <source>
        <dbReference type="EMBL" id="RGR56136.1"/>
    </source>
</evidence>
<comment type="caution">
    <text evidence="1">The sequence shown here is derived from an EMBL/GenBank/DDBJ whole genome shotgun (WGS) entry which is preliminary data.</text>
</comment>
<dbReference type="RefSeq" id="WP_118399192.1">
    <property type="nucleotide sequence ID" value="NZ_QRUK01000031.1"/>
</dbReference>
<reference evidence="1 2" key="1">
    <citation type="submission" date="2018-08" db="EMBL/GenBank/DDBJ databases">
        <title>A genome reference for cultivated species of the human gut microbiota.</title>
        <authorList>
            <person name="Zou Y."/>
            <person name="Xue W."/>
            <person name="Luo G."/>
        </authorList>
    </citation>
    <scope>NUCLEOTIDE SEQUENCE [LARGE SCALE GENOMIC DNA]</scope>
    <source>
        <strain evidence="1 2">AF25-11</strain>
    </source>
</reference>
<dbReference type="Proteomes" id="UP000283652">
    <property type="component" value="Unassembled WGS sequence"/>
</dbReference>
<proteinExistence type="predicted"/>
<dbReference type="AlphaFoldDB" id="A0A412EXQ6"/>
<name>A0A412EXQ6_9FIRM</name>
<evidence type="ECO:0000313" key="2">
    <source>
        <dbReference type="Proteomes" id="UP000283652"/>
    </source>
</evidence>
<organism evidence="1 2">
    <name type="scientific">Dorea formicigenerans</name>
    <dbReference type="NCBI Taxonomy" id="39486"/>
    <lineage>
        <taxon>Bacteria</taxon>
        <taxon>Bacillati</taxon>
        <taxon>Bacillota</taxon>
        <taxon>Clostridia</taxon>
        <taxon>Lachnospirales</taxon>
        <taxon>Lachnospiraceae</taxon>
        <taxon>Dorea</taxon>
    </lineage>
</organism>
<protein>
    <recommendedName>
        <fullName evidence="3">DNA-binding protein</fullName>
    </recommendedName>
</protein>
<sequence length="78" mass="8737">MQDILNSSQAARVIGCGPQMVRERIKRGIWTFGTVVTAKEAGNTQNSYEINKRALAEWLKIPPEEVDRRLKGGQAHES</sequence>
<dbReference type="EMBL" id="QRUK01000031">
    <property type="protein sequence ID" value="RGR56136.1"/>
    <property type="molecule type" value="Genomic_DNA"/>
</dbReference>
<gene>
    <name evidence="1" type="ORF">DWY33_13155</name>
</gene>